<dbReference type="InterPro" id="IPR036291">
    <property type="entry name" value="NAD(P)-bd_dom_sf"/>
</dbReference>
<feature type="domain" description="NAD-dependent epimerase/dehydratase" evidence="2">
    <location>
        <begin position="6"/>
        <end position="239"/>
    </location>
</feature>
<dbReference type="EMBL" id="AQRA01000005">
    <property type="protein sequence ID" value="EZH73494.1"/>
    <property type="molecule type" value="Genomic_DNA"/>
</dbReference>
<keyword evidence="4" id="KW-1185">Reference proteome</keyword>
<dbReference type="InterPro" id="IPR001509">
    <property type="entry name" value="Epimerase_deHydtase"/>
</dbReference>
<dbReference type="OrthoDB" id="8967463at2"/>
<evidence type="ECO:0000256" key="1">
    <source>
        <dbReference type="ARBA" id="ARBA00007637"/>
    </source>
</evidence>
<evidence type="ECO:0000313" key="3">
    <source>
        <dbReference type="EMBL" id="EZH73494.1"/>
    </source>
</evidence>
<comment type="caution">
    <text evidence="3">The sequence shown here is derived from an EMBL/GenBank/DDBJ whole genome shotgun (WGS) entry which is preliminary data.</text>
</comment>
<dbReference type="SUPFAM" id="SSF51735">
    <property type="entry name" value="NAD(P)-binding Rossmann-fold domains"/>
    <property type="match status" value="1"/>
</dbReference>
<gene>
    <name evidence="3" type="ORF">ATO12_16280</name>
</gene>
<dbReference type="AlphaFoldDB" id="A0A023BU69"/>
<reference evidence="3 4" key="1">
    <citation type="submission" date="2014-04" db="EMBL/GenBank/DDBJ databases">
        <title>Aquimarina sp. 22II-S11-z7 Genome Sequencing.</title>
        <authorList>
            <person name="Lai Q."/>
        </authorList>
    </citation>
    <scope>NUCLEOTIDE SEQUENCE [LARGE SCALE GENOMIC DNA]</scope>
    <source>
        <strain evidence="3 4">22II-S11-z7</strain>
    </source>
</reference>
<dbReference type="Proteomes" id="UP000023541">
    <property type="component" value="Unassembled WGS sequence"/>
</dbReference>
<comment type="similarity">
    <text evidence="1">Belongs to the NAD(P)-dependent epimerase/dehydratase family.</text>
</comment>
<organism evidence="3 4">
    <name type="scientific">Aquimarina atlantica</name>
    <dbReference type="NCBI Taxonomy" id="1317122"/>
    <lineage>
        <taxon>Bacteria</taxon>
        <taxon>Pseudomonadati</taxon>
        <taxon>Bacteroidota</taxon>
        <taxon>Flavobacteriia</taxon>
        <taxon>Flavobacteriales</taxon>
        <taxon>Flavobacteriaceae</taxon>
        <taxon>Aquimarina</taxon>
    </lineage>
</organism>
<dbReference type="eggNOG" id="COG0451">
    <property type="taxonomic scope" value="Bacteria"/>
</dbReference>
<dbReference type="PANTHER" id="PTHR43000">
    <property type="entry name" value="DTDP-D-GLUCOSE 4,6-DEHYDRATASE-RELATED"/>
    <property type="match status" value="1"/>
</dbReference>
<dbReference type="Gene3D" id="3.40.50.720">
    <property type="entry name" value="NAD(P)-binding Rossmann-like Domain"/>
    <property type="match status" value="1"/>
</dbReference>
<dbReference type="Pfam" id="PF01370">
    <property type="entry name" value="Epimerase"/>
    <property type="match status" value="1"/>
</dbReference>
<proteinExistence type="inferred from homology"/>
<name>A0A023BU69_9FLAO</name>
<evidence type="ECO:0000313" key="4">
    <source>
        <dbReference type="Proteomes" id="UP000023541"/>
    </source>
</evidence>
<sequence length="335" mass="37860">MKITSLVTGGAGFIGSHVVNHLLKQNHQVVVLDDLSGGDKENINSAALFYEGSILDVTLIHTLFDEYKFTYVYHLAAYAAEGLSHFIRNFNYQNNLIGSVNLINASVTHEVKCFVFTSSIAVYGTNTLPLVETQFPQPEDPYGIAKYAVELDLINAHKMFGMDYIIFRPHNVYGRHQNIGDKYRNVVGIFMNQILENKPLTIFGDGRQTRAFTHIDDIAPYIANSVTVPEAYNTVFNIGSDTVYSVEELAKAVSNAMQSELHIERLEKREEVTHAYANHSKFDTVFNPKKHIDLETGLLEMAKWVKTHGSRSSKEFQNIEITKKLPSSWRKPLKQ</sequence>
<evidence type="ECO:0000259" key="2">
    <source>
        <dbReference type="Pfam" id="PF01370"/>
    </source>
</evidence>
<dbReference type="Gene3D" id="3.90.25.10">
    <property type="entry name" value="UDP-galactose 4-epimerase, domain 1"/>
    <property type="match status" value="1"/>
</dbReference>
<protein>
    <submittedName>
        <fullName evidence="3">UDP-glucose 4-epimerase</fullName>
    </submittedName>
</protein>
<dbReference type="STRING" id="1317122.ATO12_16280"/>
<accession>A0A023BU69</accession>
<dbReference type="RefSeq" id="WP_034242668.1">
    <property type="nucleotide sequence ID" value="NZ_AQRA01000005.1"/>
</dbReference>